<organism evidence="1 2">
    <name type="scientific">Solanum commersonii</name>
    <name type="common">Commerson's wild potato</name>
    <name type="synonym">Commerson's nightshade</name>
    <dbReference type="NCBI Taxonomy" id="4109"/>
    <lineage>
        <taxon>Eukaryota</taxon>
        <taxon>Viridiplantae</taxon>
        <taxon>Streptophyta</taxon>
        <taxon>Embryophyta</taxon>
        <taxon>Tracheophyta</taxon>
        <taxon>Spermatophyta</taxon>
        <taxon>Magnoliopsida</taxon>
        <taxon>eudicotyledons</taxon>
        <taxon>Gunneridae</taxon>
        <taxon>Pentapetalae</taxon>
        <taxon>asterids</taxon>
        <taxon>lamiids</taxon>
        <taxon>Solanales</taxon>
        <taxon>Solanaceae</taxon>
        <taxon>Solanoideae</taxon>
        <taxon>Solaneae</taxon>
        <taxon>Solanum</taxon>
    </lineage>
</organism>
<keyword evidence="2" id="KW-1185">Reference proteome</keyword>
<dbReference type="OrthoDB" id="1321674at2759"/>
<accession>A0A9J5Z0W6</accession>
<proteinExistence type="predicted"/>
<evidence type="ECO:0000313" key="1">
    <source>
        <dbReference type="EMBL" id="KAG5606537.1"/>
    </source>
</evidence>
<protein>
    <submittedName>
        <fullName evidence="1">Uncharacterized protein</fullName>
    </submittedName>
</protein>
<sequence>MNLDSCDINGSRINGGQCQSTGRDLTFSLLYDYAYKSTANPFEQDSCKLGSVVLEGDSNVAAK</sequence>
<dbReference type="EMBL" id="JACXVP010000005">
    <property type="protein sequence ID" value="KAG5606537.1"/>
    <property type="molecule type" value="Genomic_DNA"/>
</dbReference>
<gene>
    <name evidence="1" type="ORF">H5410_028029</name>
</gene>
<name>A0A9J5Z0W6_SOLCO</name>
<comment type="caution">
    <text evidence="1">The sequence shown here is derived from an EMBL/GenBank/DDBJ whole genome shotgun (WGS) entry which is preliminary data.</text>
</comment>
<dbReference type="Proteomes" id="UP000824120">
    <property type="component" value="Chromosome 5"/>
</dbReference>
<evidence type="ECO:0000313" key="2">
    <source>
        <dbReference type="Proteomes" id="UP000824120"/>
    </source>
</evidence>
<reference evidence="1 2" key="1">
    <citation type="submission" date="2020-09" db="EMBL/GenBank/DDBJ databases">
        <title>De no assembly of potato wild relative species, Solanum commersonii.</title>
        <authorList>
            <person name="Cho K."/>
        </authorList>
    </citation>
    <scope>NUCLEOTIDE SEQUENCE [LARGE SCALE GENOMIC DNA]</scope>
    <source>
        <strain evidence="1">LZ3.2</strain>
        <tissue evidence="1">Leaf</tissue>
    </source>
</reference>
<dbReference type="AlphaFoldDB" id="A0A9J5Z0W6"/>